<proteinExistence type="predicted"/>
<evidence type="ECO:0000313" key="4">
    <source>
        <dbReference type="Proteomes" id="UP000029121"/>
    </source>
</evidence>
<name>R0HPQ8_9BRAS</name>
<evidence type="ECO:0000256" key="1">
    <source>
        <dbReference type="SAM" id="MobiDB-lite"/>
    </source>
</evidence>
<keyword evidence="4" id="KW-1185">Reference proteome</keyword>
<dbReference type="Proteomes" id="UP000029121">
    <property type="component" value="Unassembled WGS sequence"/>
</dbReference>
<organism evidence="3 4">
    <name type="scientific">Capsella rubella</name>
    <dbReference type="NCBI Taxonomy" id="81985"/>
    <lineage>
        <taxon>Eukaryota</taxon>
        <taxon>Viridiplantae</taxon>
        <taxon>Streptophyta</taxon>
        <taxon>Embryophyta</taxon>
        <taxon>Tracheophyta</taxon>
        <taxon>Spermatophyta</taxon>
        <taxon>Magnoliopsida</taxon>
        <taxon>eudicotyledons</taxon>
        <taxon>Gunneridae</taxon>
        <taxon>Pentapetalae</taxon>
        <taxon>rosids</taxon>
        <taxon>malvids</taxon>
        <taxon>Brassicales</taxon>
        <taxon>Brassicaceae</taxon>
        <taxon>Camelineae</taxon>
        <taxon>Capsella</taxon>
    </lineage>
</organism>
<dbReference type="PANTHER" id="PTHR31286">
    <property type="entry name" value="GLYCINE-RICH CELL WALL STRUCTURAL PROTEIN 1.8-LIKE"/>
    <property type="match status" value="1"/>
</dbReference>
<accession>R0HPQ8</accession>
<dbReference type="PANTHER" id="PTHR31286:SF99">
    <property type="entry name" value="DUF4283 DOMAIN-CONTAINING PROTEIN"/>
    <property type="match status" value="1"/>
</dbReference>
<feature type="region of interest" description="Disordered" evidence="1">
    <location>
        <begin position="1"/>
        <end position="34"/>
    </location>
</feature>
<dbReference type="InterPro" id="IPR040256">
    <property type="entry name" value="At4g02000-like"/>
</dbReference>
<dbReference type="EMBL" id="KB870809">
    <property type="protein sequence ID" value="EOA25923.1"/>
    <property type="molecule type" value="Genomic_DNA"/>
</dbReference>
<sequence length="361" mass="40574">MLDVGEGSRPPGDPPDLSQSYASKVAGGSVGGKQIPDDLLAEEFLETSVRMELPEGDEGEAVVTIDAEVLEVMNGLWKQCMIVKVLGRHVSIAVLLKKLREMWRPKGAMYVVDLPRQFFMVRFELEDEYLEALTGGPWRIFGSYLMVKAWEPEFDPMTDEIVTTPVWIRLSNIPVNFYHKRLLMRLARGLGKPVKVDLTTMNFERGRFARICVDVNLKKPLKGSILINGSRYFVSYEGMTNICPVCENHGDKQRLVEGVVPVKETQRGEEFTMVRRSGRRPETSRKSGDQTDIRGKGNSGNPLQDITNINGVSNVTISNRFVELEEDSIERVGKESESSVVPHKENVSVITQQEKEKSGDQ</sequence>
<evidence type="ECO:0000313" key="3">
    <source>
        <dbReference type="EMBL" id="EOA25923.1"/>
    </source>
</evidence>
<feature type="compositionally biased region" description="Basic and acidic residues" evidence="1">
    <location>
        <begin position="272"/>
        <end position="295"/>
    </location>
</feature>
<feature type="region of interest" description="Disordered" evidence="1">
    <location>
        <begin position="272"/>
        <end position="307"/>
    </location>
</feature>
<reference evidence="4" key="1">
    <citation type="journal article" date="2013" name="Nat. Genet.">
        <title>The Capsella rubella genome and the genomic consequences of rapid mating system evolution.</title>
        <authorList>
            <person name="Slotte T."/>
            <person name="Hazzouri K.M."/>
            <person name="Agren J.A."/>
            <person name="Koenig D."/>
            <person name="Maumus F."/>
            <person name="Guo Y.L."/>
            <person name="Steige K."/>
            <person name="Platts A.E."/>
            <person name="Escobar J.S."/>
            <person name="Newman L.K."/>
            <person name="Wang W."/>
            <person name="Mandakova T."/>
            <person name="Vello E."/>
            <person name="Smith L.M."/>
            <person name="Henz S.R."/>
            <person name="Steffen J."/>
            <person name="Takuno S."/>
            <person name="Brandvain Y."/>
            <person name="Coop G."/>
            <person name="Andolfatto P."/>
            <person name="Hu T.T."/>
            <person name="Blanchette M."/>
            <person name="Clark R.M."/>
            <person name="Quesneville H."/>
            <person name="Nordborg M."/>
            <person name="Gaut B.S."/>
            <person name="Lysak M.A."/>
            <person name="Jenkins J."/>
            <person name="Grimwood J."/>
            <person name="Chapman J."/>
            <person name="Prochnik S."/>
            <person name="Shu S."/>
            <person name="Rokhsar D."/>
            <person name="Schmutz J."/>
            <person name="Weigel D."/>
            <person name="Wright S.I."/>
        </authorList>
    </citation>
    <scope>NUCLEOTIDE SEQUENCE [LARGE SCALE GENOMIC DNA]</scope>
    <source>
        <strain evidence="4">cv. Monte Gargano</strain>
    </source>
</reference>
<feature type="compositionally biased region" description="Basic and acidic residues" evidence="1">
    <location>
        <begin position="329"/>
        <end position="346"/>
    </location>
</feature>
<dbReference type="AlphaFoldDB" id="R0HPQ8"/>
<feature type="domain" description="DUF4283" evidence="2">
    <location>
        <begin position="74"/>
        <end position="157"/>
    </location>
</feature>
<feature type="non-terminal residue" evidence="3">
    <location>
        <position position="361"/>
    </location>
</feature>
<dbReference type="InterPro" id="IPR025558">
    <property type="entry name" value="DUF4283"/>
</dbReference>
<gene>
    <name evidence="3" type="ORF">CARUB_v10019305mg</name>
</gene>
<dbReference type="eggNOG" id="KOG1075">
    <property type="taxonomic scope" value="Eukaryota"/>
</dbReference>
<dbReference type="Pfam" id="PF14111">
    <property type="entry name" value="DUF4283"/>
    <property type="match status" value="1"/>
</dbReference>
<feature type="region of interest" description="Disordered" evidence="1">
    <location>
        <begin position="328"/>
        <end position="361"/>
    </location>
</feature>
<evidence type="ECO:0000259" key="2">
    <source>
        <dbReference type="Pfam" id="PF14111"/>
    </source>
</evidence>
<protein>
    <recommendedName>
        <fullName evidence="2">DUF4283 domain-containing protein</fullName>
    </recommendedName>
</protein>